<dbReference type="SMART" id="SM00849">
    <property type="entry name" value="Lactamase_B"/>
    <property type="match status" value="1"/>
</dbReference>
<comment type="similarity">
    <text evidence="3 7">Belongs to the metallo-beta-lactamase superfamily. Glyoxalase II family.</text>
</comment>
<keyword evidence="4 7" id="KW-0479">Metal-binding</keyword>
<dbReference type="InterPro" id="IPR035680">
    <property type="entry name" value="Clx_II_MBL"/>
</dbReference>
<feature type="domain" description="Metallo-beta-lactamase" evidence="8">
    <location>
        <begin position="11"/>
        <end position="168"/>
    </location>
</feature>
<dbReference type="AlphaFoldDB" id="A0A1F6H0M7"/>
<feature type="binding site" evidence="7">
    <location>
        <position position="130"/>
    </location>
    <ligand>
        <name>Zn(2+)</name>
        <dbReference type="ChEBI" id="CHEBI:29105"/>
        <label>2</label>
    </ligand>
</feature>
<sequence length="253" mass="28007">MIKVEPLAFETNYDYLVRDLATGTLGVVDLADGAELTQRFKAQGQTPDFLFLTHHHHDHVEGLEDFLAAFPQVQVVKPLGETRISVPALEMGPTDSLLFGRTSVQALLTHAHTKHCAAYLFDQTHLFVGDALFRAGCGRLFEGDGPSLEAAMDRFGSLPPQTLLYFGHEYGLANLKFAATLEPLNQAIGLAQWELQACLEQGIPGAPVSLGQELRVNPFLRLDLPGLQQHLNPLGTIPRSEQFLLLRRQRDKF</sequence>
<dbReference type="Pfam" id="PF00753">
    <property type="entry name" value="Lactamase_B"/>
    <property type="match status" value="1"/>
</dbReference>
<feature type="binding site" evidence="7">
    <location>
        <position position="59"/>
    </location>
    <ligand>
        <name>Zn(2+)</name>
        <dbReference type="ChEBI" id="CHEBI:29105"/>
        <label>2</label>
    </ligand>
</feature>
<accession>A0A1F6H0M7</accession>
<comment type="subunit">
    <text evidence="7">Monomer.</text>
</comment>
<reference evidence="9 10" key="1">
    <citation type="journal article" date="2016" name="Nat. Commun.">
        <title>Thousands of microbial genomes shed light on interconnected biogeochemical processes in an aquifer system.</title>
        <authorList>
            <person name="Anantharaman K."/>
            <person name="Brown C.T."/>
            <person name="Hug L.A."/>
            <person name="Sharon I."/>
            <person name="Castelle C.J."/>
            <person name="Probst A.J."/>
            <person name="Thomas B.C."/>
            <person name="Singh A."/>
            <person name="Wilkins M.J."/>
            <person name="Karaoz U."/>
            <person name="Brodie E.L."/>
            <person name="Williams K.H."/>
            <person name="Hubbard S.S."/>
            <person name="Banfield J.F."/>
        </authorList>
    </citation>
    <scope>NUCLEOTIDE SEQUENCE [LARGE SCALE GENOMIC DNA]</scope>
</reference>
<feature type="binding site" evidence="7">
    <location>
        <position position="112"/>
    </location>
    <ligand>
        <name>Zn(2+)</name>
        <dbReference type="ChEBI" id="CHEBI:29105"/>
        <label>1</label>
    </ligand>
</feature>
<evidence type="ECO:0000256" key="5">
    <source>
        <dbReference type="ARBA" id="ARBA00022801"/>
    </source>
</evidence>
<dbReference type="InterPro" id="IPR001279">
    <property type="entry name" value="Metallo-B-lactamas"/>
</dbReference>
<evidence type="ECO:0000313" key="10">
    <source>
        <dbReference type="Proteomes" id="UP000177583"/>
    </source>
</evidence>
<gene>
    <name evidence="7" type="primary">gloB</name>
    <name evidence="9" type="ORF">A2557_11995</name>
</gene>
<comment type="function">
    <text evidence="7">Thiolesterase that catalyzes the hydrolysis of S-D-lactoyl-glutathione to form glutathione and D-lactic acid.</text>
</comment>
<dbReference type="InterPro" id="IPR050110">
    <property type="entry name" value="Glyoxalase_II_hydrolase"/>
</dbReference>
<dbReference type="InterPro" id="IPR017782">
    <property type="entry name" value="Hydroxyacylglutathione_Hdrlase"/>
</dbReference>
<evidence type="ECO:0000256" key="1">
    <source>
        <dbReference type="ARBA" id="ARBA00001623"/>
    </source>
</evidence>
<dbReference type="Gene3D" id="3.60.15.10">
    <property type="entry name" value="Ribonuclease Z/Hydroxyacylglutathione hydrolase-like"/>
    <property type="match status" value="1"/>
</dbReference>
<evidence type="ECO:0000256" key="7">
    <source>
        <dbReference type="HAMAP-Rule" id="MF_01374"/>
    </source>
</evidence>
<dbReference type="EC" id="3.1.2.6" evidence="7"/>
<keyword evidence="5 7" id="KW-0378">Hydrolase</keyword>
<evidence type="ECO:0000256" key="6">
    <source>
        <dbReference type="ARBA" id="ARBA00022833"/>
    </source>
</evidence>
<comment type="caution">
    <text evidence="9">The sequence shown here is derived from an EMBL/GenBank/DDBJ whole genome shotgun (WGS) entry which is preliminary data.</text>
</comment>
<dbReference type="CDD" id="cd07723">
    <property type="entry name" value="hydroxyacylglutathione_hydrolase_MBL-fold"/>
    <property type="match status" value="1"/>
</dbReference>
<dbReference type="GO" id="GO:0046872">
    <property type="term" value="F:metal ion binding"/>
    <property type="evidence" value="ECO:0007669"/>
    <property type="project" value="UniProtKB-KW"/>
</dbReference>
<feature type="binding site" evidence="7">
    <location>
        <position position="168"/>
    </location>
    <ligand>
        <name>Zn(2+)</name>
        <dbReference type="ChEBI" id="CHEBI:29105"/>
        <label>2</label>
    </ligand>
</feature>
<proteinExistence type="inferred from homology"/>
<comment type="catalytic activity">
    <reaction evidence="1 7">
        <text>an S-(2-hydroxyacyl)glutathione + H2O = a 2-hydroxy carboxylate + glutathione + H(+)</text>
        <dbReference type="Rhea" id="RHEA:21864"/>
        <dbReference type="ChEBI" id="CHEBI:15377"/>
        <dbReference type="ChEBI" id="CHEBI:15378"/>
        <dbReference type="ChEBI" id="CHEBI:57925"/>
        <dbReference type="ChEBI" id="CHEBI:58896"/>
        <dbReference type="ChEBI" id="CHEBI:71261"/>
        <dbReference type="EC" id="3.1.2.6"/>
    </reaction>
</comment>
<evidence type="ECO:0000259" key="8">
    <source>
        <dbReference type="SMART" id="SM00849"/>
    </source>
</evidence>
<comment type="pathway">
    <text evidence="2 7">Secondary metabolite metabolism; methylglyoxal degradation; (R)-lactate from methylglyoxal: step 2/2.</text>
</comment>
<dbReference type="InterPro" id="IPR032282">
    <property type="entry name" value="HAGH_C"/>
</dbReference>
<dbReference type="SUPFAM" id="SSF56281">
    <property type="entry name" value="Metallo-hydrolase/oxidoreductase"/>
    <property type="match status" value="1"/>
</dbReference>
<protein>
    <recommendedName>
        <fullName evidence="7">Hydroxyacylglutathione hydrolase</fullName>
        <ecNumber evidence="7">3.1.2.6</ecNumber>
    </recommendedName>
    <alternativeName>
        <fullName evidence="7">Glyoxalase II</fullName>
        <shortName evidence="7">Glx II</shortName>
    </alternativeName>
</protein>
<evidence type="ECO:0000256" key="2">
    <source>
        <dbReference type="ARBA" id="ARBA00004963"/>
    </source>
</evidence>
<feature type="binding site" evidence="7">
    <location>
        <position position="54"/>
    </location>
    <ligand>
        <name>Zn(2+)</name>
        <dbReference type="ChEBI" id="CHEBI:29105"/>
        <label>1</label>
    </ligand>
</feature>
<dbReference type="InterPro" id="IPR036866">
    <property type="entry name" value="RibonucZ/Hydroxyglut_hydro"/>
</dbReference>
<name>A0A1F6H0M7_9PROT</name>
<dbReference type="GO" id="GO:0019243">
    <property type="term" value="P:methylglyoxal catabolic process to D-lactate via S-lactoyl-glutathione"/>
    <property type="evidence" value="ECO:0007669"/>
    <property type="project" value="InterPro"/>
</dbReference>
<dbReference type="HAMAP" id="MF_01374">
    <property type="entry name" value="Glyoxalase_2"/>
    <property type="match status" value="1"/>
</dbReference>
<evidence type="ECO:0000256" key="4">
    <source>
        <dbReference type="ARBA" id="ARBA00022723"/>
    </source>
</evidence>
<dbReference type="EMBL" id="MFNF01000011">
    <property type="protein sequence ID" value="OGH03854.1"/>
    <property type="molecule type" value="Genomic_DNA"/>
</dbReference>
<dbReference type="UniPathway" id="UPA00619">
    <property type="reaction ID" value="UER00676"/>
</dbReference>
<keyword evidence="6 7" id="KW-0862">Zinc</keyword>
<organism evidence="9 10">
    <name type="scientific">Candidatus Lambdaproteobacteria bacterium RIFOXYD2_FULL_56_26</name>
    <dbReference type="NCBI Taxonomy" id="1817773"/>
    <lineage>
        <taxon>Bacteria</taxon>
        <taxon>Pseudomonadati</taxon>
        <taxon>Pseudomonadota</taxon>
        <taxon>Candidatus Lambdaproteobacteria</taxon>
    </lineage>
</organism>
<dbReference type="PANTHER" id="PTHR43705:SF1">
    <property type="entry name" value="HYDROXYACYLGLUTATHIONE HYDROLASE GLOB"/>
    <property type="match status" value="1"/>
</dbReference>
<feature type="binding site" evidence="7">
    <location>
        <position position="130"/>
    </location>
    <ligand>
        <name>Zn(2+)</name>
        <dbReference type="ChEBI" id="CHEBI:29105"/>
        <label>1</label>
    </ligand>
</feature>
<evidence type="ECO:0000313" key="9">
    <source>
        <dbReference type="EMBL" id="OGH03854.1"/>
    </source>
</evidence>
<feature type="binding site" evidence="7">
    <location>
        <position position="56"/>
    </location>
    <ligand>
        <name>Zn(2+)</name>
        <dbReference type="ChEBI" id="CHEBI:29105"/>
        <label>1</label>
    </ligand>
</feature>
<dbReference type="GO" id="GO:0004416">
    <property type="term" value="F:hydroxyacylglutathione hydrolase activity"/>
    <property type="evidence" value="ECO:0007669"/>
    <property type="project" value="UniProtKB-UniRule"/>
</dbReference>
<evidence type="ECO:0000256" key="3">
    <source>
        <dbReference type="ARBA" id="ARBA00006759"/>
    </source>
</evidence>
<dbReference type="Pfam" id="PF16123">
    <property type="entry name" value="HAGH_C"/>
    <property type="match status" value="1"/>
</dbReference>
<comment type="cofactor">
    <cofactor evidence="7">
        <name>Zn(2+)</name>
        <dbReference type="ChEBI" id="CHEBI:29105"/>
    </cofactor>
    <text evidence="7">Binds 2 Zn(2+) ions per subunit.</text>
</comment>
<dbReference type="Proteomes" id="UP000177583">
    <property type="component" value="Unassembled WGS sequence"/>
</dbReference>
<feature type="binding site" evidence="7">
    <location>
        <position position="58"/>
    </location>
    <ligand>
        <name>Zn(2+)</name>
        <dbReference type="ChEBI" id="CHEBI:29105"/>
        <label>2</label>
    </ligand>
</feature>
<dbReference type="PANTHER" id="PTHR43705">
    <property type="entry name" value="HYDROXYACYLGLUTATHIONE HYDROLASE"/>
    <property type="match status" value="1"/>
</dbReference>